<name>A0AA36AH74_OCTVU</name>
<sequence>MRRCFKVDEAESTHNIPIKSELHQLLYHLKWNESGIKIGKTQFSLKDSRNKKSPHSFHAMWLVVTLISRIVICVPFSIVDNE</sequence>
<dbReference type="Proteomes" id="UP001162480">
    <property type="component" value="Chromosome 1"/>
</dbReference>
<reference evidence="2" key="1">
    <citation type="submission" date="2023-08" db="EMBL/GenBank/DDBJ databases">
        <authorList>
            <person name="Alioto T."/>
            <person name="Alioto T."/>
            <person name="Gomez Garrido J."/>
        </authorList>
    </citation>
    <scope>NUCLEOTIDE SEQUENCE</scope>
</reference>
<accession>A0AA36AH74</accession>
<gene>
    <name evidence="2" type="ORF">OCTVUL_1B027896</name>
</gene>
<organism evidence="2 3">
    <name type="scientific">Octopus vulgaris</name>
    <name type="common">Common octopus</name>
    <dbReference type="NCBI Taxonomy" id="6645"/>
    <lineage>
        <taxon>Eukaryota</taxon>
        <taxon>Metazoa</taxon>
        <taxon>Spiralia</taxon>
        <taxon>Lophotrochozoa</taxon>
        <taxon>Mollusca</taxon>
        <taxon>Cephalopoda</taxon>
        <taxon>Coleoidea</taxon>
        <taxon>Octopodiformes</taxon>
        <taxon>Octopoda</taxon>
        <taxon>Incirrata</taxon>
        <taxon>Octopodidae</taxon>
        <taxon>Octopus</taxon>
    </lineage>
</organism>
<keyword evidence="1" id="KW-0812">Transmembrane</keyword>
<dbReference type="AlphaFoldDB" id="A0AA36AH74"/>
<feature type="transmembrane region" description="Helical" evidence="1">
    <location>
        <begin position="59"/>
        <end position="79"/>
    </location>
</feature>
<keyword evidence="1" id="KW-1133">Transmembrane helix</keyword>
<dbReference type="EMBL" id="OX597814">
    <property type="protein sequence ID" value="CAI9716110.1"/>
    <property type="molecule type" value="Genomic_DNA"/>
</dbReference>
<evidence type="ECO:0000313" key="3">
    <source>
        <dbReference type="Proteomes" id="UP001162480"/>
    </source>
</evidence>
<protein>
    <submittedName>
        <fullName evidence="2">Uncharacterized protein</fullName>
    </submittedName>
</protein>
<keyword evidence="1" id="KW-0472">Membrane</keyword>
<proteinExistence type="predicted"/>
<keyword evidence="3" id="KW-1185">Reference proteome</keyword>
<evidence type="ECO:0000313" key="2">
    <source>
        <dbReference type="EMBL" id="CAI9716110.1"/>
    </source>
</evidence>
<evidence type="ECO:0000256" key="1">
    <source>
        <dbReference type="SAM" id="Phobius"/>
    </source>
</evidence>